<feature type="domain" description="HNH nuclease" evidence="1">
    <location>
        <begin position="159"/>
        <end position="218"/>
    </location>
</feature>
<evidence type="ECO:0000259" key="1">
    <source>
        <dbReference type="SMART" id="SM00507"/>
    </source>
</evidence>
<dbReference type="CDD" id="cd00085">
    <property type="entry name" value="HNHc"/>
    <property type="match status" value="1"/>
</dbReference>
<gene>
    <name evidence="2" type="ORF">LCGC14_0426410</name>
</gene>
<dbReference type="Gene3D" id="1.10.30.50">
    <property type="match status" value="1"/>
</dbReference>
<proteinExistence type="predicted"/>
<dbReference type="InterPro" id="IPR003615">
    <property type="entry name" value="HNH_nuc"/>
</dbReference>
<sequence length="239" mass="28239">MRKYWTKEEINILIHYYEDKGGIGCINLLKRTQLAIRKKANKLGLSTKATFGGTPSKKHILKRLSLSRGFVMCAKHGYTIHYLLSSRSPVCLMCRRRWDKKRSQKLSRKLQTNRLQMKRYKIPIYNYANRLRRTLRFYSHGEISFSKHLPYSSRQLCDHLENIKKQQDNRCPMCQVSYDITGYDIDHVTPVFVAKDTKEILQLFALSNLSLLCPPCNRHIKRDDDIKARHRREGVIRCH</sequence>
<protein>
    <recommendedName>
        <fullName evidence="1">HNH nuclease domain-containing protein</fullName>
    </recommendedName>
</protein>
<name>A0A0F9VYR3_9ZZZZ</name>
<comment type="caution">
    <text evidence="2">The sequence shown here is derived from an EMBL/GenBank/DDBJ whole genome shotgun (WGS) entry which is preliminary data.</text>
</comment>
<dbReference type="AlphaFoldDB" id="A0A0F9VYR3"/>
<reference evidence="2" key="1">
    <citation type="journal article" date="2015" name="Nature">
        <title>Complex archaea that bridge the gap between prokaryotes and eukaryotes.</title>
        <authorList>
            <person name="Spang A."/>
            <person name="Saw J.H."/>
            <person name="Jorgensen S.L."/>
            <person name="Zaremba-Niedzwiedzka K."/>
            <person name="Martijn J."/>
            <person name="Lind A.E."/>
            <person name="van Eijk R."/>
            <person name="Schleper C."/>
            <person name="Guy L."/>
            <person name="Ettema T.J."/>
        </authorList>
    </citation>
    <scope>NUCLEOTIDE SEQUENCE</scope>
</reference>
<dbReference type="EMBL" id="LAZR01000395">
    <property type="protein sequence ID" value="KKN70858.1"/>
    <property type="molecule type" value="Genomic_DNA"/>
</dbReference>
<organism evidence="2">
    <name type="scientific">marine sediment metagenome</name>
    <dbReference type="NCBI Taxonomy" id="412755"/>
    <lineage>
        <taxon>unclassified sequences</taxon>
        <taxon>metagenomes</taxon>
        <taxon>ecological metagenomes</taxon>
    </lineage>
</organism>
<dbReference type="SMART" id="SM00507">
    <property type="entry name" value="HNHc"/>
    <property type="match status" value="1"/>
</dbReference>
<evidence type="ECO:0000313" key="2">
    <source>
        <dbReference type="EMBL" id="KKN70858.1"/>
    </source>
</evidence>
<accession>A0A0F9VYR3</accession>